<keyword evidence="2" id="KW-1185">Reference proteome</keyword>
<sequence length="284" mass="31160">MTENKRRLLVVLAHPDDETFGMGGTLALYARRGVEVHLVCATRGEVGEVEPERLAGFASVGELREHELCCAAEVLGLRKVHFLGYRDSGMPGSADNQHPQALVQAPVEKVAAQVAAYIRELQPQVVLTFDPVGGYMHPDHIAIHNATVLAFEMAGDPKAKGQTLPPFTPQKLYFHTMPHGFMKLAVKLMPLFGKDPSKFGKNEDIDLTAVLANDFPTNARINYKKVAPIREQASACHASQGGDRTSGYLVTWLLRQISSTETFMRAVPPPAKGYVEKDLFEGIK</sequence>
<evidence type="ECO:0000313" key="2">
    <source>
        <dbReference type="Proteomes" id="UP000256388"/>
    </source>
</evidence>
<dbReference type="GO" id="GO:0016811">
    <property type="term" value="F:hydrolase activity, acting on carbon-nitrogen (but not peptide) bonds, in linear amides"/>
    <property type="evidence" value="ECO:0007669"/>
    <property type="project" value="TreeGrafter"/>
</dbReference>
<dbReference type="Pfam" id="PF02585">
    <property type="entry name" value="PIG-L"/>
    <property type="match status" value="1"/>
</dbReference>
<name>A0A347ZV76_9CHLR</name>
<protein>
    <submittedName>
        <fullName evidence="1">Mycothiol S-conjugate amidase</fullName>
    </submittedName>
</protein>
<comment type="caution">
    <text evidence="1">The sequence shown here is derived from an EMBL/GenBank/DDBJ whole genome shotgun (WGS) entry which is preliminary data.</text>
</comment>
<dbReference type="RefSeq" id="WP_116223402.1">
    <property type="nucleotide sequence ID" value="NZ_AP018437.1"/>
</dbReference>
<dbReference type="OrthoDB" id="9815144at2"/>
<proteinExistence type="predicted"/>
<dbReference type="AlphaFoldDB" id="A0A347ZV76"/>
<dbReference type="Gene3D" id="3.40.50.10320">
    <property type="entry name" value="LmbE-like"/>
    <property type="match status" value="1"/>
</dbReference>
<dbReference type="PANTHER" id="PTHR12993:SF11">
    <property type="entry name" value="N-ACETYLGLUCOSAMINYL-PHOSPHATIDYLINOSITOL DE-N-ACETYLASE"/>
    <property type="match status" value="1"/>
</dbReference>
<organism evidence="1 2">
    <name type="scientific">Pelolinea submarina</name>
    <dbReference type="NCBI Taxonomy" id="913107"/>
    <lineage>
        <taxon>Bacteria</taxon>
        <taxon>Bacillati</taxon>
        <taxon>Chloroflexota</taxon>
        <taxon>Anaerolineae</taxon>
        <taxon>Anaerolineales</taxon>
        <taxon>Anaerolineaceae</taxon>
        <taxon>Pelolinea</taxon>
    </lineage>
</organism>
<reference evidence="1 2" key="1">
    <citation type="submission" date="2018-08" db="EMBL/GenBank/DDBJ databases">
        <title>Genomic Encyclopedia of Type Strains, Phase IV (KMG-IV): sequencing the most valuable type-strain genomes for metagenomic binning, comparative biology and taxonomic classification.</title>
        <authorList>
            <person name="Goeker M."/>
        </authorList>
    </citation>
    <scope>NUCLEOTIDE SEQUENCE [LARGE SCALE GENOMIC DNA]</scope>
    <source>
        <strain evidence="1 2">DSM 23923</strain>
    </source>
</reference>
<gene>
    <name evidence="1" type="ORF">DFR64_0058</name>
</gene>
<accession>A0A347ZV76</accession>
<dbReference type="Proteomes" id="UP000256388">
    <property type="component" value="Unassembled WGS sequence"/>
</dbReference>
<dbReference type="SUPFAM" id="SSF102588">
    <property type="entry name" value="LmbE-like"/>
    <property type="match status" value="1"/>
</dbReference>
<dbReference type="InterPro" id="IPR024078">
    <property type="entry name" value="LmbE-like_dom_sf"/>
</dbReference>
<evidence type="ECO:0000313" key="1">
    <source>
        <dbReference type="EMBL" id="REG10207.1"/>
    </source>
</evidence>
<dbReference type="EMBL" id="QUMS01000001">
    <property type="protein sequence ID" value="REG10207.1"/>
    <property type="molecule type" value="Genomic_DNA"/>
</dbReference>
<dbReference type="PANTHER" id="PTHR12993">
    <property type="entry name" value="N-ACETYLGLUCOSAMINYL-PHOSPHATIDYLINOSITOL DE-N-ACETYLASE-RELATED"/>
    <property type="match status" value="1"/>
</dbReference>
<dbReference type="InterPro" id="IPR003737">
    <property type="entry name" value="GlcNAc_PI_deacetylase-related"/>
</dbReference>